<protein>
    <submittedName>
        <fullName evidence="3">Methionyl-tRNA formyltransferase</fullName>
    </submittedName>
</protein>
<dbReference type="SUPFAM" id="SSF53328">
    <property type="entry name" value="Formyltransferase"/>
    <property type="match status" value="1"/>
</dbReference>
<evidence type="ECO:0000313" key="3">
    <source>
        <dbReference type="EMBL" id="NDO68840.1"/>
    </source>
</evidence>
<dbReference type="InterPro" id="IPR005793">
    <property type="entry name" value="Formyl_trans_C"/>
</dbReference>
<dbReference type="AlphaFoldDB" id="A0A9X5C715"/>
<dbReference type="GO" id="GO:0005829">
    <property type="term" value="C:cytosol"/>
    <property type="evidence" value="ECO:0007669"/>
    <property type="project" value="TreeGrafter"/>
</dbReference>
<proteinExistence type="predicted"/>
<reference evidence="3 4" key="1">
    <citation type="submission" date="2019-07" db="EMBL/GenBank/DDBJ databases">
        <title>Draft genome sequences of 15 bacterial species constituting the stable defined intestinal microbiota of the GM15 gnotobiotic mouse model.</title>
        <authorList>
            <person name="Elie C."/>
            <person name="Mathieu A."/>
            <person name="Saliou A."/>
            <person name="Darnaud M."/>
            <person name="Leulier F."/>
            <person name="Tamellini A."/>
        </authorList>
    </citation>
    <scope>NUCLEOTIDE SEQUENCE [LARGE SCALE GENOMIC DNA]</scope>
    <source>
        <strain evidence="4">ASF 502</strain>
    </source>
</reference>
<feature type="domain" description="Formyl transferase C-terminal" evidence="2">
    <location>
        <begin position="209"/>
        <end position="294"/>
    </location>
</feature>
<dbReference type="CDD" id="cd08369">
    <property type="entry name" value="FMT_core"/>
    <property type="match status" value="1"/>
</dbReference>
<gene>
    <name evidence="3" type="ORF">FMM80_09160</name>
</gene>
<dbReference type="Proteomes" id="UP000474104">
    <property type="component" value="Unassembled WGS sequence"/>
</dbReference>
<dbReference type="EMBL" id="VIRB01000059">
    <property type="protein sequence ID" value="NDO68840.1"/>
    <property type="molecule type" value="Genomic_DNA"/>
</dbReference>
<organism evidence="3 4">
    <name type="scientific">Schaedlerella arabinosiphila</name>
    <dbReference type="NCBI Taxonomy" id="2044587"/>
    <lineage>
        <taxon>Bacteria</taxon>
        <taxon>Bacillati</taxon>
        <taxon>Bacillota</taxon>
        <taxon>Clostridia</taxon>
        <taxon>Lachnospirales</taxon>
        <taxon>Lachnospiraceae</taxon>
        <taxon>Schaedlerella</taxon>
    </lineage>
</organism>
<dbReference type="Gene3D" id="3.40.50.12230">
    <property type="match status" value="1"/>
</dbReference>
<dbReference type="InterPro" id="IPR001555">
    <property type="entry name" value="GART_AS"/>
</dbReference>
<comment type="caution">
    <text evidence="3">The sequence shown here is derived from an EMBL/GenBank/DDBJ whole genome shotgun (WGS) entry which is preliminary data.</text>
</comment>
<dbReference type="PANTHER" id="PTHR11138">
    <property type="entry name" value="METHIONYL-TRNA FORMYLTRANSFERASE"/>
    <property type="match status" value="1"/>
</dbReference>
<dbReference type="PANTHER" id="PTHR11138:SF5">
    <property type="entry name" value="METHIONYL-TRNA FORMYLTRANSFERASE, MITOCHONDRIAL"/>
    <property type="match status" value="1"/>
</dbReference>
<dbReference type="Pfam" id="PF02911">
    <property type="entry name" value="Formyl_trans_C"/>
    <property type="match status" value="1"/>
</dbReference>
<dbReference type="SUPFAM" id="SSF50486">
    <property type="entry name" value="FMT C-terminal domain-like"/>
    <property type="match status" value="1"/>
</dbReference>
<dbReference type="GO" id="GO:0004479">
    <property type="term" value="F:methionyl-tRNA formyltransferase activity"/>
    <property type="evidence" value="ECO:0007669"/>
    <property type="project" value="TreeGrafter"/>
</dbReference>
<dbReference type="Pfam" id="PF00551">
    <property type="entry name" value="Formyl_trans_N"/>
    <property type="match status" value="1"/>
</dbReference>
<dbReference type="InterPro" id="IPR002376">
    <property type="entry name" value="Formyl_transf_N"/>
</dbReference>
<dbReference type="PROSITE" id="PS00373">
    <property type="entry name" value="GART"/>
    <property type="match status" value="1"/>
</dbReference>
<evidence type="ECO:0000259" key="1">
    <source>
        <dbReference type="Pfam" id="PF00551"/>
    </source>
</evidence>
<dbReference type="InterPro" id="IPR011034">
    <property type="entry name" value="Formyl_transferase-like_C_sf"/>
</dbReference>
<name>A0A9X5C715_9FIRM</name>
<sequence length="304" mass="34951">MEVCGVISIGYFGDGPWAHETFKRLIVDKSIKIKFVSLRFDKRDPVLISMAEKNKIPLEISKNINSDEFIERMKSYDVDLFVSMSFNQIFKSEIMNLPKFKTINCHAGKLPYYRGRNILNWALINDEKEFGITVHFMDEGIDTGDIILQKSYPITDDDDYGTLLERAYTGCADILYEAIKQIQSGEVKLIKQDTIDRVGMYCGRRQAGDEVINWASTSREIFNFVRALCEPGPMACSALDEEVIRINRVKMIENAKPYINIPGQIIGKTEQGFYVKTKDTFVEVTDYHYKGKIRVGDRMKWKGL</sequence>
<dbReference type="OrthoDB" id="9802815at2"/>
<feature type="domain" description="Formyl transferase N-terminal" evidence="1">
    <location>
        <begin position="50"/>
        <end position="169"/>
    </location>
</feature>
<evidence type="ECO:0000259" key="2">
    <source>
        <dbReference type="Pfam" id="PF02911"/>
    </source>
</evidence>
<dbReference type="InterPro" id="IPR036477">
    <property type="entry name" value="Formyl_transf_N_sf"/>
</dbReference>
<evidence type="ECO:0000313" key="4">
    <source>
        <dbReference type="Proteomes" id="UP000474104"/>
    </source>
</evidence>
<accession>A0A9X5C715</accession>